<dbReference type="Proteomes" id="UP001381693">
    <property type="component" value="Unassembled WGS sequence"/>
</dbReference>
<proteinExistence type="predicted"/>
<reference evidence="1 2" key="1">
    <citation type="submission" date="2023-11" db="EMBL/GenBank/DDBJ databases">
        <title>Halocaridina rubra genome assembly.</title>
        <authorList>
            <person name="Smith C."/>
        </authorList>
    </citation>
    <scope>NUCLEOTIDE SEQUENCE [LARGE SCALE GENOMIC DNA]</scope>
    <source>
        <strain evidence="1">EP-1</strain>
        <tissue evidence="1">Whole</tissue>
    </source>
</reference>
<accession>A0AAN9AHM4</accession>
<protein>
    <submittedName>
        <fullName evidence="1">Uncharacterized protein</fullName>
    </submittedName>
</protein>
<gene>
    <name evidence="1" type="ORF">SK128_016995</name>
</gene>
<dbReference type="EMBL" id="JAXCGZ010000017">
    <property type="protein sequence ID" value="KAK7087042.1"/>
    <property type="molecule type" value="Genomic_DNA"/>
</dbReference>
<evidence type="ECO:0000313" key="2">
    <source>
        <dbReference type="Proteomes" id="UP001381693"/>
    </source>
</evidence>
<sequence>MVCSVTSEYTKNWMPFLSPFGGLEPELIVSRLARITTELPLLQQQQQKNINNNNKINYNNNSVKGIRP</sequence>
<name>A0AAN9AHM4_HALRR</name>
<evidence type="ECO:0000313" key="1">
    <source>
        <dbReference type="EMBL" id="KAK7087042.1"/>
    </source>
</evidence>
<dbReference type="AlphaFoldDB" id="A0AAN9AHM4"/>
<keyword evidence="2" id="KW-1185">Reference proteome</keyword>
<comment type="caution">
    <text evidence="1">The sequence shown here is derived from an EMBL/GenBank/DDBJ whole genome shotgun (WGS) entry which is preliminary data.</text>
</comment>
<organism evidence="1 2">
    <name type="scientific">Halocaridina rubra</name>
    <name type="common">Hawaiian red shrimp</name>
    <dbReference type="NCBI Taxonomy" id="373956"/>
    <lineage>
        <taxon>Eukaryota</taxon>
        <taxon>Metazoa</taxon>
        <taxon>Ecdysozoa</taxon>
        <taxon>Arthropoda</taxon>
        <taxon>Crustacea</taxon>
        <taxon>Multicrustacea</taxon>
        <taxon>Malacostraca</taxon>
        <taxon>Eumalacostraca</taxon>
        <taxon>Eucarida</taxon>
        <taxon>Decapoda</taxon>
        <taxon>Pleocyemata</taxon>
        <taxon>Caridea</taxon>
        <taxon>Atyoidea</taxon>
        <taxon>Atyidae</taxon>
        <taxon>Halocaridina</taxon>
    </lineage>
</organism>